<dbReference type="InterPro" id="IPR050147">
    <property type="entry name" value="Ser/Thr_Dehydratase"/>
</dbReference>
<dbReference type="GO" id="GO:0009097">
    <property type="term" value="P:isoleucine biosynthetic process"/>
    <property type="evidence" value="ECO:0007669"/>
    <property type="project" value="TreeGrafter"/>
</dbReference>
<name>A0A810KVW1_9ACTN</name>
<keyword evidence="5" id="KW-0663">Pyridoxal phosphate</keyword>
<evidence type="ECO:0000313" key="10">
    <source>
        <dbReference type="EMBL" id="BCJ26602.1"/>
    </source>
</evidence>
<dbReference type="RefSeq" id="WP_030449452.1">
    <property type="nucleotide sequence ID" value="NZ_AP023354.1"/>
</dbReference>
<comment type="function">
    <text evidence="7">Catalyzes the anaerobic formation of alpha-ketobutyrate and ammonia from threonine in a two-step reaction. The first step involved a dehydration of threonine and a production of enamine intermediates (aminocrotonate), which tautomerizes to its imine form (iminobutyrate). Both intermediates are unstable and short-lived. The second step is the nonenzymatic hydrolysis of the enamine/imine intermediates to form 2-ketobutyrate and free ammonia. In the low water environment of the cell, the second step is accelerated by RidA.</text>
</comment>
<dbReference type="GO" id="GO:0004794">
    <property type="term" value="F:threonine deaminase activity"/>
    <property type="evidence" value="ECO:0007669"/>
    <property type="project" value="UniProtKB-EC"/>
</dbReference>
<evidence type="ECO:0000256" key="8">
    <source>
        <dbReference type="ARBA" id="ARBA00031427"/>
    </source>
</evidence>
<dbReference type="Proteomes" id="UP000680750">
    <property type="component" value="Chromosome"/>
</dbReference>
<dbReference type="AlphaFoldDB" id="A0A810KVW1"/>
<protein>
    <recommendedName>
        <fullName evidence="4">threonine ammonia-lyase</fullName>
        <ecNumber evidence="4">4.3.1.19</ecNumber>
    </recommendedName>
    <alternativeName>
        <fullName evidence="8">Threonine deaminase</fullName>
    </alternativeName>
</protein>
<comment type="cofactor">
    <cofactor evidence="2">
        <name>pyridoxal 5'-phosphate</name>
        <dbReference type="ChEBI" id="CHEBI:597326"/>
    </cofactor>
</comment>
<evidence type="ECO:0000256" key="4">
    <source>
        <dbReference type="ARBA" id="ARBA00012096"/>
    </source>
</evidence>
<dbReference type="Gene3D" id="3.40.50.1100">
    <property type="match status" value="2"/>
</dbReference>
<evidence type="ECO:0000256" key="6">
    <source>
        <dbReference type="ARBA" id="ARBA00023239"/>
    </source>
</evidence>
<dbReference type="EMBL" id="AP023354">
    <property type="protein sequence ID" value="BCJ26602.1"/>
    <property type="molecule type" value="Genomic_DNA"/>
</dbReference>
<dbReference type="CDD" id="cd01562">
    <property type="entry name" value="Thr-dehyd"/>
    <property type="match status" value="1"/>
</dbReference>
<accession>A0A810KVW1</accession>
<dbReference type="SUPFAM" id="SSF53686">
    <property type="entry name" value="Tryptophan synthase beta subunit-like PLP-dependent enzymes"/>
    <property type="match status" value="1"/>
</dbReference>
<dbReference type="OrthoDB" id="9811476at2"/>
<keyword evidence="11" id="KW-1185">Reference proteome</keyword>
<evidence type="ECO:0000256" key="3">
    <source>
        <dbReference type="ARBA" id="ARBA00010869"/>
    </source>
</evidence>
<evidence type="ECO:0000259" key="9">
    <source>
        <dbReference type="Pfam" id="PF00291"/>
    </source>
</evidence>
<gene>
    <name evidence="10" type="primary">ilvA_1</name>
    <name evidence="10" type="ORF">Asera_07100</name>
</gene>
<dbReference type="InterPro" id="IPR036052">
    <property type="entry name" value="TrpB-like_PALP_sf"/>
</dbReference>
<feature type="domain" description="Tryptophan synthase beta chain-like PALP" evidence="9">
    <location>
        <begin position="19"/>
        <end position="303"/>
    </location>
</feature>
<dbReference type="InterPro" id="IPR000634">
    <property type="entry name" value="Ser/Thr_deHydtase_PyrdxlP-BS"/>
</dbReference>
<dbReference type="InterPro" id="IPR001926">
    <property type="entry name" value="TrpB-like_PALP"/>
</dbReference>
<dbReference type="EC" id="4.3.1.19" evidence="4"/>
<sequence length="317" mass="32678">MKLVTIDDIRAAAEVLTGVVVRTPLLPQPWSQPGRQLWLKPENLQPVGAFKLRGAYHAIAVLPDEARKAGVVTHSSGNHGRAVAYAAALFGVPSVVVIPDVAPPIKIEAVRELGAEVVLVPGSERADATERIAAERGMAVIPPFDHRDVIAGQGTVGLEILADAADADVVLVQVGGGGLASGVSTAIKALSPQTAVYGVEPAVAPDARDSLAAGRLVPYPDEQRYATIADGMRTGLSELTLAHLTAHLDGIVTVAEDEIRDAVGVLARQANLVAEPSGATTLAAYLHHADELPSGRTVAVVSGGNLDPAQLATLVAP</sequence>
<evidence type="ECO:0000256" key="2">
    <source>
        <dbReference type="ARBA" id="ARBA00001933"/>
    </source>
</evidence>
<evidence type="ECO:0000313" key="11">
    <source>
        <dbReference type="Proteomes" id="UP000680750"/>
    </source>
</evidence>
<evidence type="ECO:0000256" key="7">
    <source>
        <dbReference type="ARBA" id="ARBA00025527"/>
    </source>
</evidence>
<dbReference type="GO" id="GO:0030170">
    <property type="term" value="F:pyridoxal phosphate binding"/>
    <property type="evidence" value="ECO:0007669"/>
    <property type="project" value="InterPro"/>
</dbReference>
<dbReference type="GO" id="GO:0006565">
    <property type="term" value="P:L-serine catabolic process"/>
    <property type="evidence" value="ECO:0007669"/>
    <property type="project" value="TreeGrafter"/>
</dbReference>
<dbReference type="Pfam" id="PF00291">
    <property type="entry name" value="PALP"/>
    <property type="match status" value="1"/>
</dbReference>
<organism evidence="10 11">
    <name type="scientific">Actinocatenispora sera</name>
    <dbReference type="NCBI Taxonomy" id="390989"/>
    <lineage>
        <taxon>Bacteria</taxon>
        <taxon>Bacillati</taxon>
        <taxon>Actinomycetota</taxon>
        <taxon>Actinomycetes</taxon>
        <taxon>Micromonosporales</taxon>
        <taxon>Micromonosporaceae</taxon>
        <taxon>Actinocatenispora</taxon>
    </lineage>
</organism>
<dbReference type="GO" id="GO:0003941">
    <property type="term" value="F:L-serine ammonia-lyase activity"/>
    <property type="evidence" value="ECO:0007669"/>
    <property type="project" value="TreeGrafter"/>
</dbReference>
<dbReference type="GO" id="GO:0006567">
    <property type="term" value="P:L-threonine catabolic process"/>
    <property type="evidence" value="ECO:0007669"/>
    <property type="project" value="TreeGrafter"/>
</dbReference>
<dbReference type="KEGG" id="aser:Asera_07100"/>
<evidence type="ECO:0000256" key="5">
    <source>
        <dbReference type="ARBA" id="ARBA00022898"/>
    </source>
</evidence>
<dbReference type="FunFam" id="3.40.50.1100:FF:000005">
    <property type="entry name" value="Threonine dehydratase catabolic"/>
    <property type="match status" value="1"/>
</dbReference>
<reference evidence="10" key="1">
    <citation type="submission" date="2020-08" db="EMBL/GenBank/DDBJ databases">
        <title>Whole genome shotgun sequence of Actinocatenispora sera NBRC 101916.</title>
        <authorList>
            <person name="Komaki H."/>
            <person name="Tamura T."/>
        </authorList>
    </citation>
    <scope>NUCLEOTIDE SEQUENCE</scope>
    <source>
        <strain evidence="10">NBRC 101916</strain>
    </source>
</reference>
<proteinExistence type="inferred from homology"/>
<comment type="catalytic activity">
    <reaction evidence="1">
        <text>L-threonine = 2-oxobutanoate + NH4(+)</text>
        <dbReference type="Rhea" id="RHEA:22108"/>
        <dbReference type="ChEBI" id="CHEBI:16763"/>
        <dbReference type="ChEBI" id="CHEBI:28938"/>
        <dbReference type="ChEBI" id="CHEBI:57926"/>
        <dbReference type="EC" id="4.3.1.19"/>
    </reaction>
</comment>
<comment type="similarity">
    <text evidence="3">Belongs to the serine/threonine dehydratase family.</text>
</comment>
<keyword evidence="6" id="KW-0456">Lyase</keyword>
<dbReference type="PROSITE" id="PS00165">
    <property type="entry name" value="DEHYDRATASE_SER_THR"/>
    <property type="match status" value="1"/>
</dbReference>
<evidence type="ECO:0000256" key="1">
    <source>
        <dbReference type="ARBA" id="ARBA00001274"/>
    </source>
</evidence>
<dbReference type="PANTHER" id="PTHR48078:SF6">
    <property type="entry name" value="L-THREONINE DEHYDRATASE CATABOLIC TDCB"/>
    <property type="match status" value="1"/>
</dbReference>
<dbReference type="PANTHER" id="PTHR48078">
    <property type="entry name" value="THREONINE DEHYDRATASE, MITOCHONDRIAL-RELATED"/>
    <property type="match status" value="1"/>
</dbReference>